<name>D4LDM9_RUMC1</name>
<feature type="transmembrane region" description="Helical" evidence="1">
    <location>
        <begin position="625"/>
        <end position="648"/>
    </location>
</feature>
<feature type="transmembrane region" description="Helical" evidence="1">
    <location>
        <begin position="280"/>
        <end position="303"/>
    </location>
</feature>
<protein>
    <recommendedName>
        <fullName evidence="4">DUF1430 domain-containing protein</fullName>
    </recommendedName>
</protein>
<dbReference type="Proteomes" id="UP000007054">
    <property type="component" value="Chromosome"/>
</dbReference>
<evidence type="ECO:0000313" key="3">
    <source>
        <dbReference type="Proteomes" id="UP000007054"/>
    </source>
</evidence>
<keyword evidence="1" id="KW-0812">Transmembrane</keyword>
<dbReference type="AlphaFoldDB" id="D4LDM9"/>
<reference evidence="2" key="2">
    <citation type="submission" date="2010-03" db="EMBL/GenBank/DDBJ databases">
        <authorList>
            <person name="Pajon A."/>
        </authorList>
    </citation>
    <scope>NUCLEOTIDE SEQUENCE</scope>
    <source>
        <strain evidence="2">Type strain: 18P13</strain>
    </source>
</reference>
<organism evidence="2 3">
    <name type="scientific">Ruminococcus champanellensis (strain DSM 18848 / JCM 17042 / KCTC 15320 / 18P13)</name>
    <dbReference type="NCBI Taxonomy" id="213810"/>
    <lineage>
        <taxon>Bacteria</taxon>
        <taxon>Bacillati</taxon>
        <taxon>Bacillota</taxon>
        <taxon>Clostridia</taxon>
        <taxon>Eubacteriales</taxon>
        <taxon>Oscillospiraceae</taxon>
        <taxon>Ruminococcus</taxon>
    </lineage>
</organism>
<gene>
    <name evidence="2" type="ordered locus">RUM_16400</name>
</gene>
<feature type="transmembrane region" description="Helical" evidence="1">
    <location>
        <begin position="209"/>
        <end position="234"/>
    </location>
</feature>
<keyword evidence="3" id="KW-1185">Reference proteome</keyword>
<evidence type="ECO:0000313" key="2">
    <source>
        <dbReference type="EMBL" id="CBL17724.1"/>
    </source>
</evidence>
<dbReference type="GeneID" id="83156352"/>
<reference evidence="2" key="1">
    <citation type="submission" date="2010-03" db="EMBL/GenBank/DDBJ databases">
        <title>The genome sequence of Ruminococcus sp. 18P13.</title>
        <authorList>
            <consortium name="metaHIT consortium -- http://www.metahit.eu/"/>
            <person name="Pajon A."/>
            <person name="Turner K."/>
            <person name="Parkhill J."/>
            <person name="Bernalier A."/>
        </authorList>
    </citation>
    <scope>NUCLEOTIDE SEQUENCE [LARGE SCALE GENOMIC DNA]</scope>
    <source>
        <strain evidence="2">Type strain: 18P13</strain>
    </source>
</reference>
<dbReference type="PATRIC" id="fig|213810.4.peg.1539"/>
<feature type="transmembrane region" description="Helical" evidence="1">
    <location>
        <begin position="547"/>
        <end position="566"/>
    </location>
</feature>
<dbReference type="STRING" id="213810.RUM_16400"/>
<sequence length="665" mass="75116">MKRGKYITALILFAAATVLLALFNLDGFPQALPNTYKLVISNPAKVDFQELDRIARRHDLLFCGVTNRNTGLQKSTVTFYTDADRQDEWQAYLGLKPGIMQDVLGNECTVSGNTLEALMQNQEERNSVYYGYLVGDPADCDAAAEELYIQYGSMIQTAKAKVGSRTQLLTGIFVLVYLMMLFYCYLDASFEKKEIAIRVLHGDSPRYHYLRFCLTDTLVFSVLFAGCCLVQDAYTQTLRFYANIRWLFVPFLVGVWLVNLHLLRIKPKEMLYGHQLSNRLLAMLTLLGNGAALLSCLVILSMLSAIPSIGKYQKADAFFKSMQDYGFLSVQPLTAVIDPEEPDDSSRQGLLEKRRFLSETDAQLAPVCMQDISGELDSIGQEDLSIHLVYCNHRALDYVQSVYPEAAQADLAQYDAVLLLPEHFSSLEQEAAAALLLDHYESAEGERPSEERIQYLSYASDEELLCFREFANSRFTFYKTPAVLIAADQLQKAHAGEDTRHDYLETGSVYRIPDARSMEKLTEDYALQISMTNVYEKFQIEYQVQKSLIAIFLLVTVLMILLYVSVLRTILQLDYQVNATELAIRKTLGESILQKNRRYFVTALVIGGINLLAAGIYVYKTGMQHALFVLTVPCLLTMINIALIYRMIRKLEAQQLSKILKGGAL</sequence>
<dbReference type="BioCyc" id="RCHA213810:RUM_RS07980-MONOMER"/>
<feature type="transmembrane region" description="Helical" evidence="1">
    <location>
        <begin position="599"/>
        <end position="619"/>
    </location>
</feature>
<dbReference type="HOGENOM" id="CLU_412708_0_0_9"/>
<dbReference type="RefSeq" id="WP_015558630.1">
    <property type="nucleotide sequence ID" value="NC_021039.1"/>
</dbReference>
<evidence type="ECO:0000256" key="1">
    <source>
        <dbReference type="SAM" id="Phobius"/>
    </source>
</evidence>
<feature type="transmembrane region" description="Helical" evidence="1">
    <location>
        <begin position="168"/>
        <end position="188"/>
    </location>
</feature>
<dbReference type="KEGG" id="rch:RUM_16400"/>
<accession>D4LDM9</accession>
<proteinExistence type="predicted"/>
<evidence type="ECO:0008006" key="4">
    <source>
        <dbReference type="Google" id="ProtNLM"/>
    </source>
</evidence>
<feature type="transmembrane region" description="Helical" evidence="1">
    <location>
        <begin position="240"/>
        <end position="259"/>
    </location>
</feature>
<keyword evidence="1" id="KW-0472">Membrane</keyword>
<dbReference type="EMBL" id="FP929052">
    <property type="protein sequence ID" value="CBL17724.1"/>
    <property type="molecule type" value="Genomic_DNA"/>
</dbReference>
<keyword evidence="1" id="KW-1133">Transmembrane helix</keyword>